<organism evidence="8 9">
    <name type="scientific">Tautonia sociabilis</name>
    <dbReference type="NCBI Taxonomy" id="2080755"/>
    <lineage>
        <taxon>Bacteria</taxon>
        <taxon>Pseudomonadati</taxon>
        <taxon>Planctomycetota</taxon>
        <taxon>Planctomycetia</taxon>
        <taxon>Isosphaerales</taxon>
        <taxon>Isosphaeraceae</taxon>
        <taxon>Tautonia</taxon>
    </lineage>
</organism>
<evidence type="ECO:0000313" key="9">
    <source>
        <dbReference type="Proteomes" id="UP000280296"/>
    </source>
</evidence>
<evidence type="ECO:0000256" key="6">
    <source>
        <dbReference type="SAM" id="MobiDB-lite"/>
    </source>
</evidence>
<protein>
    <submittedName>
        <fullName evidence="8">Tetratricopeptide repeat protein</fullName>
    </submittedName>
</protein>
<dbReference type="AlphaFoldDB" id="A0A432MFF2"/>
<feature type="domain" description="Protein kinase" evidence="7">
    <location>
        <begin position="97"/>
        <end position="426"/>
    </location>
</feature>
<dbReference type="CDD" id="cd14014">
    <property type="entry name" value="STKc_PknB_like"/>
    <property type="match status" value="1"/>
</dbReference>
<feature type="compositionally biased region" description="Basic and acidic residues" evidence="6">
    <location>
        <begin position="44"/>
        <end position="53"/>
    </location>
</feature>
<dbReference type="InterPro" id="IPR011009">
    <property type="entry name" value="Kinase-like_dom_sf"/>
</dbReference>
<dbReference type="PANTHER" id="PTHR43289">
    <property type="entry name" value="MITOGEN-ACTIVATED PROTEIN KINASE KINASE KINASE 20-RELATED"/>
    <property type="match status" value="1"/>
</dbReference>
<dbReference type="Pfam" id="PF13176">
    <property type="entry name" value="TPR_7"/>
    <property type="match status" value="1"/>
</dbReference>
<proteinExistence type="predicted"/>
<evidence type="ECO:0000256" key="2">
    <source>
        <dbReference type="ARBA" id="ARBA00022741"/>
    </source>
</evidence>
<dbReference type="GO" id="GO:0005524">
    <property type="term" value="F:ATP binding"/>
    <property type="evidence" value="ECO:0007669"/>
    <property type="project" value="UniProtKB-KW"/>
</dbReference>
<evidence type="ECO:0000256" key="3">
    <source>
        <dbReference type="ARBA" id="ARBA00022777"/>
    </source>
</evidence>
<feature type="region of interest" description="Disordered" evidence="6">
    <location>
        <begin position="295"/>
        <end position="315"/>
    </location>
</feature>
<name>A0A432MFF2_9BACT</name>
<dbReference type="InterPro" id="IPR019734">
    <property type="entry name" value="TPR_rpt"/>
</dbReference>
<dbReference type="SMART" id="SM00220">
    <property type="entry name" value="S_TKc"/>
    <property type="match status" value="1"/>
</dbReference>
<feature type="region of interest" description="Disordered" evidence="6">
    <location>
        <begin position="44"/>
        <end position="94"/>
    </location>
</feature>
<sequence>MNGSGEGAVEAEVEELVRASREFREGRIDRKALRRIVEGWAARVERQAGRSGEDPDGTIALPRAGPAPDHIPAGPREGSSPSGTVEGEETRGGGARFEVVGELAGGGLGVVYRAIDAELGREVALKQIRPERADDPESRARFEREGMITGALEHPGIVPVYGRGRFEDGRPFFAMRLVRGRSLREAISEFHREGSRPGSGGEATLRALVSRLAQACLAVEYAHSRGVVHRDLKPENILLGPFGETLVVDWGLARATGEEEAGPPRVPSPVSPLREGRAPGGEPIVLAEQGGEGTGTVAWGAPGIGPSRTEGESPWETRAGHVRGTIGYMSPEQARGEHDRVGPRSDVFGLGASLYCLLAGRPPVVGGDGMVASLARAIRGEYEPPGAVREGVDPELERICLRAIDPDPDRRFPSARALAEALDEWLAEERARTARALFSSALEAYGTLVTTVEDRLGTLPAAREAREELLSTAVSGLEGLIEHAERGQSAEVERALAEAHRQLGEIALRLGRSAEAGRHLERSLSAFEALVGSGRPEPGDRRGLSVVLGRLGDVCRRRGDAAGARHYYRRGLAAARALAAVEPRSGRAQRGLAIAYGKLGDLARQSGDAHRARSYLKRSLAIADVLARIAPESAEAMRGVAMALDKLGDVERQLGDLESARGYYRRAVSVAEAMAGARPDDPGARRSLIISGNKLGALLRLAGDLDGARAVFGRSMALAEAQARDDPRDVDARRDLAICCDRLGDVCRRSGDLPEAERYYARGLELARSLLEADPDSALARRGMSIALNKLAELHRLSDDPEEADRLHREALCLAESLADASPDDAQAQLDVAYICRRLGGLRASAGDSDGARSWFDRALARLRPLAARDCLPPAFERWIEALEGPVPGTGQAGRITPGGSPETDRETPAEP</sequence>
<feature type="region of interest" description="Disordered" evidence="6">
    <location>
        <begin position="884"/>
        <end position="912"/>
    </location>
</feature>
<keyword evidence="1" id="KW-0808">Transferase</keyword>
<dbReference type="Pfam" id="PF13374">
    <property type="entry name" value="TPR_10"/>
    <property type="match status" value="2"/>
</dbReference>
<evidence type="ECO:0000313" key="8">
    <source>
        <dbReference type="EMBL" id="RUL84666.1"/>
    </source>
</evidence>
<dbReference type="SUPFAM" id="SSF56112">
    <property type="entry name" value="Protein kinase-like (PK-like)"/>
    <property type="match status" value="1"/>
</dbReference>
<evidence type="ECO:0000256" key="1">
    <source>
        <dbReference type="ARBA" id="ARBA00022679"/>
    </source>
</evidence>
<keyword evidence="4" id="KW-0067">ATP-binding</keyword>
<dbReference type="Gene3D" id="3.30.200.20">
    <property type="entry name" value="Phosphorylase Kinase, domain 1"/>
    <property type="match status" value="1"/>
</dbReference>
<reference evidence="8 9" key="2">
    <citation type="submission" date="2019-01" db="EMBL/GenBank/DDBJ databases">
        <title>Tautonia sociabilis, a novel thermotolerant planctomycete of Isosphaeraceae family, isolated from a 4000 m deep subterranean habitat.</title>
        <authorList>
            <person name="Kovaleva O.L."/>
            <person name="Elcheninov A.G."/>
            <person name="Van Heerden E."/>
            <person name="Toshchakov S.V."/>
            <person name="Novikov A."/>
            <person name="Bonch-Osmolovskaya E.A."/>
            <person name="Kublanov I.V."/>
        </authorList>
    </citation>
    <scope>NUCLEOTIDE SEQUENCE [LARGE SCALE GENOMIC DNA]</scope>
    <source>
        <strain evidence="8 9">GM2012</strain>
    </source>
</reference>
<dbReference type="Gene3D" id="1.25.40.10">
    <property type="entry name" value="Tetratricopeptide repeat domain"/>
    <property type="match status" value="2"/>
</dbReference>
<dbReference type="SUPFAM" id="SSF48452">
    <property type="entry name" value="TPR-like"/>
    <property type="match status" value="2"/>
</dbReference>
<dbReference type="PROSITE" id="PS00108">
    <property type="entry name" value="PROTEIN_KINASE_ST"/>
    <property type="match status" value="1"/>
</dbReference>
<dbReference type="PANTHER" id="PTHR43289:SF6">
    <property type="entry name" value="SERINE_THREONINE-PROTEIN KINASE NEKL-3"/>
    <property type="match status" value="1"/>
</dbReference>
<feature type="region of interest" description="Disordered" evidence="6">
    <location>
        <begin position="256"/>
        <end position="275"/>
    </location>
</feature>
<gene>
    <name evidence="8" type="ORF">TsocGM_19785</name>
</gene>
<keyword evidence="2" id="KW-0547">Nucleotide-binding</keyword>
<evidence type="ECO:0000259" key="7">
    <source>
        <dbReference type="PROSITE" id="PS50011"/>
    </source>
</evidence>
<dbReference type="OrthoDB" id="6111975at2"/>
<accession>A0A432MFF2</accession>
<keyword evidence="9" id="KW-1185">Reference proteome</keyword>
<feature type="compositionally biased region" description="Basic and acidic residues" evidence="6">
    <location>
        <begin position="903"/>
        <end position="912"/>
    </location>
</feature>
<dbReference type="InterPro" id="IPR000719">
    <property type="entry name" value="Prot_kinase_dom"/>
</dbReference>
<dbReference type="PROSITE" id="PS50005">
    <property type="entry name" value="TPR"/>
    <property type="match status" value="1"/>
</dbReference>
<keyword evidence="5" id="KW-0802">TPR repeat</keyword>
<dbReference type="GO" id="GO:0004674">
    <property type="term" value="F:protein serine/threonine kinase activity"/>
    <property type="evidence" value="ECO:0007669"/>
    <property type="project" value="TreeGrafter"/>
</dbReference>
<keyword evidence="3" id="KW-0418">Kinase</keyword>
<dbReference type="Proteomes" id="UP000280296">
    <property type="component" value="Unassembled WGS sequence"/>
</dbReference>
<comment type="caution">
    <text evidence="8">The sequence shown here is derived from an EMBL/GenBank/DDBJ whole genome shotgun (WGS) entry which is preliminary data.</text>
</comment>
<evidence type="ECO:0000256" key="5">
    <source>
        <dbReference type="PROSITE-ProRule" id="PRU00339"/>
    </source>
</evidence>
<dbReference type="RefSeq" id="WP_126727193.1">
    <property type="nucleotide sequence ID" value="NZ_RYZH01000046.1"/>
</dbReference>
<dbReference type="PROSITE" id="PS50011">
    <property type="entry name" value="PROTEIN_KINASE_DOM"/>
    <property type="match status" value="1"/>
</dbReference>
<dbReference type="EMBL" id="RYZH01000046">
    <property type="protein sequence ID" value="RUL84666.1"/>
    <property type="molecule type" value="Genomic_DNA"/>
</dbReference>
<dbReference type="SMART" id="SM00028">
    <property type="entry name" value="TPR"/>
    <property type="match status" value="8"/>
</dbReference>
<evidence type="ECO:0000256" key="4">
    <source>
        <dbReference type="ARBA" id="ARBA00022840"/>
    </source>
</evidence>
<dbReference type="InterPro" id="IPR008271">
    <property type="entry name" value="Ser/Thr_kinase_AS"/>
</dbReference>
<feature type="repeat" description="TPR" evidence="5">
    <location>
        <begin position="641"/>
        <end position="674"/>
    </location>
</feature>
<dbReference type="Pfam" id="PF00069">
    <property type="entry name" value="Pkinase"/>
    <property type="match status" value="1"/>
</dbReference>
<reference evidence="8 9" key="1">
    <citation type="submission" date="2018-12" db="EMBL/GenBank/DDBJ databases">
        <authorList>
            <person name="Toschakov S.V."/>
        </authorList>
    </citation>
    <scope>NUCLEOTIDE SEQUENCE [LARGE SCALE GENOMIC DNA]</scope>
    <source>
        <strain evidence="8 9">GM2012</strain>
    </source>
</reference>
<dbReference type="Pfam" id="PF13424">
    <property type="entry name" value="TPR_12"/>
    <property type="match status" value="1"/>
</dbReference>
<dbReference type="Gene3D" id="1.10.510.10">
    <property type="entry name" value="Transferase(Phosphotransferase) domain 1"/>
    <property type="match status" value="1"/>
</dbReference>
<dbReference type="InterPro" id="IPR011990">
    <property type="entry name" value="TPR-like_helical_dom_sf"/>
</dbReference>